<evidence type="ECO:0000256" key="1">
    <source>
        <dbReference type="SAM" id="Phobius"/>
    </source>
</evidence>
<gene>
    <name evidence="2" type="ORF">COW36_01415</name>
</gene>
<organism evidence="2 3">
    <name type="scientific">bacterium (Candidatus Blackallbacteria) CG17_big_fil_post_rev_8_21_14_2_50_48_46</name>
    <dbReference type="NCBI Taxonomy" id="2014261"/>
    <lineage>
        <taxon>Bacteria</taxon>
        <taxon>Candidatus Blackallbacteria</taxon>
    </lineage>
</organism>
<dbReference type="Proteomes" id="UP000231019">
    <property type="component" value="Unassembled WGS sequence"/>
</dbReference>
<name>A0A2M7GBH0_9BACT</name>
<comment type="caution">
    <text evidence="2">The sequence shown here is derived from an EMBL/GenBank/DDBJ whole genome shotgun (WGS) entry which is preliminary data.</text>
</comment>
<keyword evidence="1" id="KW-0472">Membrane</keyword>
<dbReference type="EMBL" id="PFFQ01000004">
    <property type="protein sequence ID" value="PIW19526.1"/>
    <property type="molecule type" value="Genomic_DNA"/>
</dbReference>
<keyword evidence="1" id="KW-0812">Transmembrane</keyword>
<feature type="transmembrane region" description="Helical" evidence="1">
    <location>
        <begin position="45"/>
        <end position="66"/>
    </location>
</feature>
<accession>A0A2M7GBH0</accession>
<evidence type="ECO:0000313" key="2">
    <source>
        <dbReference type="EMBL" id="PIW19526.1"/>
    </source>
</evidence>
<reference evidence="2 3" key="1">
    <citation type="submission" date="2017-09" db="EMBL/GenBank/DDBJ databases">
        <title>Depth-based differentiation of microbial function through sediment-hosted aquifers and enrichment of novel symbionts in the deep terrestrial subsurface.</title>
        <authorList>
            <person name="Probst A.J."/>
            <person name="Ladd B."/>
            <person name="Jarett J.K."/>
            <person name="Geller-Mcgrath D.E."/>
            <person name="Sieber C.M."/>
            <person name="Emerson J.B."/>
            <person name="Anantharaman K."/>
            <person name="Thomas B.C."/>
            <person name="Malmstrom R."/>
            <person name="Stieglmeier M."/>
            <person name="Klingl A."/>
            <person name="Woyke T."/>
            <person name="Ryan C.M."/>
            <person name="Banfield J.F."/>
        </authorList>
    </citation>
    <scope>NUCLEOTIDE SEQUENCE [LARGE SCALE GENOMIC DNA]</scope>
    <source>
        <strain evidence="2">CG17_big_fil_post_rev_8_21_14_2_50_48_46</strain>
    </source>
</reference>
<feature type="transmembrane region" description="Helical" evidence="1">
    <location>
        <begin position="12"/>
        <end position="33"/>
    </location>
</feature>
<keyword evidence="1" id="KW-1133">Transmembrane helix</keyword>
<dbReference type="AlphaFoldDB" id="A0A2M7GBH0"/>
<proteinExistence type="predicted"/>
<evidence type="ECO:0000313" key="3">
    <source>
        <dbReference type="Proteomes" id="UP000231019"/>
    </source>
</evidence>
<protein>
    <submittedName>
        <fullName evidence="2">Uncharacterized protein</fullName>
    </submittedName>
</protein>
<sequence length="69" mass="7461">MKKKNLTQQQYMLIVAAHVLFSGGLLAAFNLNLIPGLALEGGMKLIISAVLLADLLIFPLILKTAVRDN</sequence>